<gene>
    <name evidence="2" type="ORF">B1A_10767</name>
</gene>
<reference evidence="2" key="1">
    <citation type="submission" date="2013-08" db="EMBL/GenBank/DDBJ databases">
        <authorList>
            <person name="Mendez C."/>
            <person name="Richter M."/>
            <person name="Ferrer M."/>
            <person name="Sanchez J."/>
        </authorList>
    </citation>
    <scope>NUCLEOTIDE SEQUENCE</scope>
</reference>
<dbReference type="EC" id="2.7.8.6" evidence="2"/>
<dbReference type="PANTHER" id="PTHR30576">
    <property type="entry name" value="COLANIC BIOSYNTHESIS UDP-GLUCOSE LIPID CARRIER TRANSFERASE"/>
    <property type="match status" value="1"/>
</dbReference>
<sequence>MRATRIDELPQVLNVLRGEMSIVGPRPERPQMHEQFKREIPGYTFRTLMRPGLTGLAQVYGSYATEPDVKLKYDLFYILKYSLGLDLFIILRTFSVLLQPSKARGASPEKVSQWTSSAR</sequence>
<protein>
    <submittedName>
        <fullName evidence="2">Sugar transferase</fullName>
        <ecNumber evidence="2">2.7.8.6</ecNumber>
    </submittedName>
</protein>
<accession>T1BZN5</accession>
<dbReference type="AlphaFoldDB" id="T1BZN5"/>
<feature type="domain" description="Bacterial sugar transferase" evidence="1">
    <location>
        <begin position="1"/>
        <end position="98"/>
    </location>
</feature>
<name>T1BZN5_9ZZZZ</name>
<dbReference type="Pfam" id="PF02397">
    <property type="entry name" value="Bac_transf"/>
    <property type="match status" value="1"/>
</dbReference>
<dbReference type="InterPro" id="IPR003362">
    <property type="entry name" value="Bact_transf"/>
</dbReference>
<dbReference type="GO" id="GO:0047360">
    <property type="term" value="F:undecaprenyl-phosphate galactose phosphotransferase activity"/>
    <property type="evidence" value="ECO:0007669"/>
    <property type="project" value="UniProtKB-EC"/>
</dbReference>
<comment type="caution">
    <text evidence="2">The sequence shown here is derived from an EMBL/GenBank/DDBJ whole genome shotgun (WGS) entry which is preliminary data.</text>
</comment>
<proteinExistence type="predicted"/>
<evidence type="ECO:0000259" key="1">
    <source>
        <dbReference type="Pfam" id="PF02397"/>
    </source>
</evidence>
<dbReference type="PANTHER" id="PTHR30576:SF0">
    <property type="entry name" value="UNDECAPRENYL-PHOSPHATE N-ACETYLGALACTOSAMINYL 1-PHOSPHATE TRANSFERASE-RELATED"/>
    <property type="match status" value="1"/>
</dbReference>
<dbReference type="EMBL" id="AUZX01007673">
    <property type="protein sequence ID" value="EQD58504.1"/>
    <property type="molecule type" value="Genomic_DNA"/>
</dbReference>
<keyword evidence="2" id="KW-0808">Transferase</keyword>
<evidence type="ECO:0000313" key="2">
    <source>
        <dbReference type="EMBL" id="EQD58504.1"/>
    </source>
</evidence>
<organism evidence="2">
    <name type="scientific">mine drainage metagenome</name>
    <dbReference type="NCBI Taxonomy" id="410659"/>
    <lineage>
        <taxon>unclassified sequences</taxon>
        <taxon>metagenomes</taxon>
        <taxon>ecological metagenomes</taxon>
    </lineage>
</organism>
<reference evidence="2" key="2">
    <citation type="journal article" date="2014" name="ISME J.">
        <title>Microbial stratification in low pH oxic and suboxic macroscopic growths along an acid mine drainage.</title>
        <authorList>
            <person name="Mendez-Garcia C."/>
            <person name="Mesa V."/>
            <person name="Sprenger R.R."/>
            <person name="Richter M."/>
            <person name="Diez M.S."/>
            <person name="Solano J."/>
            <person name="Bargiela R."/>
            <person name="Golyshina O.V."/>
            <person name="Manteca A."/>
            <person name="Ramos J.L."/>
            <person name="Gallego J.R."/>
            <person name="Llorente I."/>
            <person name="Martins Dos Santos V.A."/>
            <person name="Jensen O.N."/>
            <person name="Pelaez A.I."/>
            <person name="Sanchez J."/>
            <person name="Ferrer M."/>
        </authorList>
    </citation>
    <scope>NUCLEOTIDE SEQUENCE</scope>
</reference>